<feature type="compositionally biased region" description="Basic residues" evidence="1">
    <location>
        <begin position="324"/>
        <end position="339"/>
    </location>
</feature>
<reference evidence="2" key="1">
    <citation type="submission" date="2023-08" db="EMBL/GenBank/DDBJ databases">
        <title>Black Yeasts Isolated from many extreme environments.</title>
        <authorList>
            <person name="Coleine C."/>
            <person name="Stajich J.E."/>
            <person name="Selbmann L."/>
        </authorList>
    </citation>
    <scope>NUCLEOTIDE SEQUENCE</scope>
    <source>
        <strain evidence="2">CCFEE 5401</strain>
    </source>
</reference>
<feature type="region of interest" description="Disordered" evidence="1">
    <location>
        <begin position="317"/>
        <end position="346"/>
    </location>
</feature>
<dbReference type="SUPFAM" id="SSF53927">
    <property type="entry name" value="Cytidine deaminase-like"/>
    <property type="match status" value="1"/>
</dbReference>
<comment type="caution">
    <text evidence="2">The sequence shown here is derived from an EMBL/GenBank/DDBJ whole genome shotgun (WGS) entry which is preliminary data.</text>
</comment>
<feature type="region of interest" description="Disordered" evidence="1">
    <location>
        <begin position="187"/>
        <end position="211"/>
    </location>
</feature>
<accession>A0AAN7TBR2</accession>
<evidence type="ECO:0000313" key="2">
    <source>
        <dbReference type="EMBL" id="KAK5108945.1"/>
    </source>
</evidence>
<dbReference type="Gene3D" id="3.40.140.10">
    <property type="entry name" value="Cytidine Deaminase, domain 2"/>
    <property type="match status" value="1"/>
</dbReference>
<dbReference type="Proteomes" id="UP001310890">
    <property type="component" value="Unassembled WGS sequence"/>
</dbReference>
<feature type="region of interest" description="Disordered" evidence="1">
    <location>
        <begin position="232"/>
        <end position="297"/>
    </location>
</feature>
<dbReference type="GO" id="GO:0003824">
    <property type="term" value="F:catalytic activity"/>
    <property type="evidence" value="ECO:0007669"/>
    <property type="project" value="InterPro"/>
</dbReference>
<name>A0AAN7TBR2_9PEZI</name>
<proteinExistence type="predicted"/>
<sequence length="525" mass="57033">MKSDNYLTLCLEQAAKSPLHYRHGAIIVRGGKVIGKGHNDYRPGFDGGALKHGHIARAEWDGTAIKELKAKLKKGKGKQQQQTQQNAGNTSTFTPFGGTGAGGGHAANSLLSMHSEMMAIHSALASSSTLSSTAFSHEKPCFKLPHSGKRKARLRRAVLESYVNAICADVSEQKPPHLNAVHYHANNHNNKAREDKEDKREEQEKDVMASRRHEQLDGVQHLLSECHRAFHVPLSGGKDHRHQKRKEKEGMAQQYGGQIQYGGQQQRGFVSKRSVRSGRRDNVNDDHGNGYNDNGGARYDSAVDDVITGMSKDACTAAEGTGRAKGKKDYKRSGKMKISPRHDESLQPEILFLPKGQTRPSTADRKKNPRLIGADLYVARLGWNKRSRDGKVELASVPIPTRPPSSPSTASPEPDILDKDELESSLSSLSNSTSSTCTIPTTSCSLHDELLNPTPSPSHTLPSLSSVQHRLDPGIKRVFWTSDDGIGGWEGGKVAGFVGMMDESLNMVDVGGAGERGVGLEIVVG</sequence>
<evidence type="ECO:0000256" key="1">
    <source>
        <dbReference type="SAM" id="MobiDB-lite"/>
    </source>
</evidence>
<dbReference type="InterPro" id="IPR016193">
    <property type="entry name" value="Cytidine_deaminase-like"/>
</dbReference>
<protein>
    <recommendedName>
        <fullName evidence="4">CMP/dCMP-type deaminase domain-containing protein</fullName>
    </recommendedName>
</protein>
<evidence type="ECO:0000313" key="3">
    <source>
        <dbReference type="Proteomes" id="UP001310890"/>
    </source>
</evidence>
<dbReference type="AlphaFoldDB" id="A0AAN7TBR2"/>
<dbReference type="GO" id="GO:0006139">
    <property type="term" value="P:nucleobase-containing compound metabolic process"/>
    <property type="evidence" value="ECO:0007669"/>
    <property type="project" value="UniProtKB-ARBA"/>
</dbReference>
<gene>
    <name evidence="2" type="ORF">LTR62_007660</name>
</gene>
<organism evidence="2 3">
    <name type="scientific">Meristemomyces frigidus</name>
    <dbReference type="NCBI Taxonomy" id="1508187"/>
    <lineage>
        <taxon>Eukaryota</taxon>
        <taxon>Fungi</taxon>
        <taxon>Dikarya</taxon>
        <taxon>Ascomycota</taxon>
        <taxon>Pezizomycotina</taxon>
        <taxon>Dothideomycetes</taxon>
        <taxon>Dothideomycetidae</taxon>
        <taxon>Mycosphaerellales</taxon>
        <taxon>Teratosphaeriaceae</taxon>
        <taxon>Meristemomyces</taxon>
    </lineage>
</organism>
<feature type="region of interest" description="Disordered" evidence="1">
    <location>
        <begin position="394"/>
        <end position="416"/>
    </location>
</feature>
<evidence type="ECO:0008006" key="4">
    <source>
        <dbReference type="Google" id="ProtNLM"/>
    </source>
</evidence>
<feature type="compositionally biased region" description="Basic and acidic residues" evidence="1">
    <location>
        <begin position="278"/>
        <end position="288"/>
    </location>
</feature>
<feature type="compositionally biased region" description="Basic and acidic residues" evidence="1">
    <location>
        <begin position="191"/>
        <end position="211"/>
    </location>
</feature>
<feature type="compositionally biased region" description="Low complexity" evidence="1">
    <location>
        <begin position="253"/>
        <end position="268"/>
    </location>
</feature>
<dbReference type="EMBL" id="JAVRRL010000074">
    <property type="protein sequence ID" value="KAK5108945.1"/>
    <property type="molecule type" value="Genomic_DNA"/>
</dbReference>